<evidence type="ECO:0000313" key="2">
    <source>
        <dbReference type="Proteomes" id="UP000245793"/>
    </source>
</evidence>
<keyword evidence="1" id="KW-0808">Transferase</keyword>
<comment type="caution">
    <text evidence="1">The sequence shown here is derived from an EMBL/GenBank/DDBJ whole genome shotgun (WGS) entry which is preliminary data.</text>
</comment>
<organism evidence="1 2">
    <name type="scientific">Ezakiella coagulans</name>
    <dbReference type="NCBI Taxonomy" id="46507"/>
    <lineage>
        <taxon>Bacteria</taxon>
        <taxon>Bacillati</taxon>
        <taxon>Bacillota</taxon>
        <taxon>Tissierellia</taxon>
        <taxon>Ezakiella</taxon>
    </lineage>
</organism>
<keyword evidence="2" id="KW-1185">Reference proteome</keyword>
<dbReference type="Pfam" id="PF02572">
    <property type="entry name" value="CobA_CobO_BtuR"/>
    <property type="match status" value="1"/>
</dbReference>
<dbReference type="GO" id="GO:0008817">
    <property type="term" value="F:corrinoid adenosyltransferase activity"/>
    <property type="evidence" value="ECO:0007669"/>
    <property type="project" value="InterPro"/>
</dbReference>
<accession>A0A2U1E3L5</accession>
<reference evidence="1 2" key="1">
    <citation type="submission" date="2018-04" db="EMBL/GenBank/DDBJ databases">
        <title>Genomic Encyclopedia of Type Strains, Phase IV (KMG-IV): sequencing the most valuable type-strain genomes for metagenomic binning, comparative biology and taxonomic classification.</title>
        <authorList>
            <person name="Goeker M."/>
        </authorList>
    </citation>
    <scope>NUCLEOTIDE SEQUENCE [LARGE SCALE GENOMIC DNA]</scope>
    <source>
        <strain evidence="1 2">DSM 20705</strain>
    </source>
</reference>
<dbReference type="GO" id="GO:0005524">
    <property type="term" value="F:ATP binding"/>
    <property type="evidence" value="ECO:0007669"/>
    <property type="project" value="InterPro"/>
</dbReference>
<dbReference type="InterPro" id="IPR003724">
    <property type="entry name" value="CblAdoTrfase_CobA"/>
</dbReference>
<dbReference type="Proteomes" id="UP000245793">
    <property type="component" value="Unassembled WGS sequence"/>
</dbReference>
<gene>
    <name evidence="1" type="ORF">C7381_10441</name>
</gene>
<dbReference type="PIRSF" id="PIRSF015617">
    <property type="entry name" value="Adensltrnsf_CobA"/>
    <property type="match status" value="1"/>
</dbReference>
<dbReference type="EMBL" id="QEKV01000004">
    <property type="protein sequence ID" value="PVY94540.1"/>
    <property type="molecule type" value="Genomic_DNA"/>
</dbReference>
<protein>
    <submittedName>
        <fullName evidence="1">Cob(I)alamin adenosyltransferase</fullName>
    </submittedName>
</protein>
<proteinExistence type="predicted"/>
<sequence>MLFCITGNGKGKTTSSIGMTVRMIGTGKKVLFIQFMKGTEYSEIKALKRFPEAEVHTMGRPGFIKRNAEEEDKKAARAAWELFKEKLNEDFGLYVLDELNVAMFYELLPMDEVIETLKAAAEDHEIVVTGRYAPQEIQDLAKMVSEIVEVKHHYQEGIPAKKGIEF</sequence>
<dbReference type="Gene3D" id="3.40.50.300">
    <property type="entry name" value="P-loop containing nucleotide triphosphate hydrolases"/>
    <property type="match status" value="1"/>
</dbReference>
<dbReference type="GO" id="GO:0009236">
    <property type="term" value="P:cobalamin biosynthetic process"/>
    <property type="evidence" value="ECO:0007669"/>
    <property type="project" value="InterPro"/>
</dbReference>
<dbReference type="AlphaFoldDB" id="A0A2U1E3L5"/>
<dbReference type="PANTHER" id="PTHR46638:SF1">
    <property type="entry name" value="CORRINOID ADENOSYLTRANSFERASE"/>
    <property type="match status" value="1"/>
</dbReference>
<evidence type="ECO:0000313" key="1">
    <source>
        <dbReference type="EMBL" id="PVY94540.1"/>
    </source>
</evidence>
<name>A0A2U1E3L5_9FIRM</name>
<dbReference type="PANTHER" id="PTHR46638">
    <property type="entry name" value="CORRINOID ADENOSYLTRANSFERASE"/>
    <property type="match status" value="1"/>
</dbReference>
<dbReference type="SUPFAM" id="SSF52540">
    <property type="entry name" value="P-loop containing nucleoside triphosphate hydrolases"/>
    <property type="match status" value="1"/>
</dbReference>
<dbReference type="RefSeq" id="WP_116479985.1">
    <property type="nucleotide sequence ID" value="NZ_QEKV01000004.1"/>
</dbReference>
<dbReference type="InterPro" id="IPR027417">
    <property type="entry name" value="P-loop_NTPase"/>
</dbReference>
<dbReference type="CDD" id="cd00561">
    <property type="entry name" value="CobA_ACA"/>
    <property type="match status" value="1"/>
</dbReference>